<dbReference type="AlphaFoldDB" id="H1XYL9"/>
<feature type="modified residue" description="4-aspartylphosphate" evidence="2">
    <location>
        <position position="52"/>
    </location>
</feature>
<keyword evidence="1 2" id="KW-0597">Phosphoprotein</keyword>
<dbReference type="PROSITE" id="PS50110">
    <property type="entry name" value="RESPONSE_REGULATORY"/>
    <property type="match status" value="1"/>
</dbReference>
<dbReference type="RefSeq" id="WP_006926724.1">
    <property type="nucleotide sequence ID" value="NZ_CM001402.1"/>
</dbReference>
<dbReference type="CDD" id="cd00156">
    <property type="entry name" value="REC"/>
    <property type="match status" value="1"/>
</dbReference>
<dbReference type="Proteomes" id="UP000004671">
    <property type="component" value="Chromosome"/>
</dbReference>
<dbReference type="InterPro" id="IPR001789">
    <property type="entry name" value="Sig_transdc_resp-reg_receiver"/>
</dbReference>
<dbReference type="EMBL" id="CM001402">
    <property type="protein sequence ID" value="EHO39837.1"/>
    <property type="molecule type" value="Genomic_DNA"/>
</dbReference>
<evidence type="ECO:0000259" key="3">
    <source>
        <dbReference type="PROSITE" id="PS50110"/>
    </source>
</evidence>
<dbReference type="Proteomes" id="UP000183868">
    <property type="component" value="Chromosome"/>
</dbReference>
<reference evidence="4 7" key="2">
    <citation type="submission" date="2016-11" db="EMBL/GenBank/DDBJ databases">
        <title>Genomic analysis of Caldithrix abyssi and proposal of a novel bacterial phylum Caldithrichaeota.</title>
        <authorList>
            <person name="Kublanov I."/>
            <person name="Sigalova O."/>
            <person name="Gavrilov S."/>
            <person name="Lebedinsky A."/>
            <person name="Ivanova N."/>
            <person name="Daum C."/>
            <person name="Reddy T."/>
            <person name="Klenk H.P."/>
            <person name="Goker M."/>
            <person name="Reva O."/>
            <person name="Miroshnichenko M."/>
            <person name="Kyprides N."/>
            <person name="Woyke T."/>
            <person name="Gelfand M."/>
        </authorList>
    </citation>
    <scope>NUCLEOTIDE SEQUENCE [LARGE SCALE GENOMIC DNA]</scope>
    <source>
        <strain evidence="4 7">LF13</strain>
    </source>
</reference>
<dbReference type="PANTHER" id="PTHR44591">
    <property type="entry name" value="STRESS RESPONSE REGULATOR PROTEIN 1"/>
    <property type="match status" value="1"/>
</dbReference>
<organism evidence="5 6">
    <name type="scientific">Caldithrix abyssi DSM 13497</name>
    <dbReference type="NCBI Taxonomy" id="880073"/>
    <lineage>
        <taxon>Bacteria</taxon>
        <taxon>Pseudomonadati</taxon>
        <taxon>Calditrichota</taxon>
        <taxon>Calditrichia</taxon>
        <taxon>Calditrichales</taxon>
        <taxon>Calditrichaceae</taxon>
        <taxon>Caldithrix</taxon>
    </lineage>
</organism>
<keyword evidence="6" id="KW-1185">Reference proteome</keyword>
<dbReference type="SMART" id="SM00448">
    <property type="entry name" value="REC"/>
    <property type="match status" value="1"/>
</dbReference>
<evidence type="ECO:0000256" key="2">
    <source>
        <dbReference type="PROSITE-ProRule" id="PRU00169"/>
    </source>
</evidence>
<sequence>MKRILVVDDDINYSNSLKNILNMKNFEVDVIANPFVVEKYLENNRPDCILLDFKMPGLNGIELLQRIKKRLPEIPIIVISAVELKYMKVNPLQVGASTYIEKPFELNELLEAILSVTQQKLNH</sequence>
<evidence type="ECO:0000313" key="5">
    <source>
        <dbReference type="EMBL" id="EHO39837.1"/>
    </source>
</evidence>
<dbReference type="Pfam" id="PF00072">
    <property type="entry name" value="Response_reg"/>
    <property type="match status" value="1"/>
</dbReference>
<dbReference type="eggNOG" id="COG0745">
    <property type="taxonomic scope" value="Bacteria"/>
</dbReference>
<dbReference type="InParanoid" id="H1XYL9"/>
<dbReference type="PaxDb" id="880073-Calab_0188"/>
<dbReference type="InterPro" id="IPR011006">
    <property type="entry name" value="CheY-like_superfamily"/>
</dbReference>
<dbReference type="Gene3D" id="3.40.50.2300">
    <property type="match status" value="1"/>
</dbReference>
<dbReference type="GO" id="GO:0000160">
    <property type="term" value="P:phosphorelay signal transduction system"/>
    <property type="evidence" value="ECO:0007669"/>
    <property type="project" value="InterPro"/>
</dbReference>
<feature type="domain" description="Response regulatory" evidence="3">
    <location>
        <begin position="3"/>
        <end position="117"/>
    </location>
</feature>
<gene>
    <name evidence="4" type="ORF">Cabys_2982</name>
    <name evidence="5" type="ORF">Calab_0188</name>
</gene>
<dbReference type="InterPro" id="IPR050595">
    <property type="entry name" value="Bact_response_regulator"/>
</dbReference>
<dbReference type="SUPFAM" id="SSF52172">
    <property type="entry name" value="CheY-like"/>
    <property type="match status" value="1"/>
</dbReference>
<dbReference type="EMBL" id="CP018099">
    <property type="protein sequence ID" value="APF19730.1"/>
    <property type="molecule type" value="Genomic_DNA"/>
</dbReference>
<dbReference type="PANTHER" id="PTHR44591:SF3">
    <property type="entry name" value="RESPONSE REGULATORY DOMAIN-CONTAINING PROTEIN"/>
    <property type="match status" value="1"/>
</dbReference>
<dbReference type="STRING" id="880073.Cabys_2982"/>
<evidence type="ECO:0000256" key="1">
    <source>
        <dbReference type="ARBA" id="ARBA00022553"/>
    </source>
</evidence>
<accession>H1XYL9</accession>
<evidence type="ECO:0000313" key="6">
    <source>
        <dbReference type="Proteomes" id="UP000004671"/>
    </source>
</evidence>
<name>H1XYL9_CALAY</name>
<evidence type="ECO:0000313" key="7">
    <source>
        <dbReference type="Proteomes" id="UP000183868"/>
    </source>
</evidence>
<evidence type="ECO:0000313" key="4">
    <source>
        <dbReference type="EMBL" id="APF19730.1"/>
    </source>
</evidence>
<dbReference type="KEGG" id="caby:Cabys_2982"/>
<dbReference type="HOGENOM" id="CLU_000445_69_8_0"/>
<protein>
    <submittedName>
        <fullName evidence="5">Response regulator receiver protein</fullName>
    </submittedName>
    <submittedName>
        <fullName evidence="4">Two-component system, OmpR family, alkaline phosphatase synthesis response regulator PhoP/two-component system, OmpR family, phosphate regulon response regulator OmpR</fullName>
    </submittedName>
</protein>
<proteinExistence type="predicted"/>
<reference evidence="5 6" key="1">
    <citation type="submission" date="2011-09" db="EMBL/GenBank/DDBJ databases">
        <title>The permanent draft genome of Caldithrix abyssi DSM 13497.</title>
        <authorList>
            <consortium name="US DOE Joint Genome Institute (JGI-PGF)"/>
            <person name="Lucas S."/>
            <person name="Han J."/>
            <person name="Lapidus A."/>
            <person name="Bruce D."/>
            <person name="Goodwin L."/>
            <person name="Pitluck S."/>
            <person name="Peters L."/>
            <person name="Kyrpides N."/>
            <person name="Mavromatis K."/>
            <person name="Ivanova N."/>
            <person name="Mikhailova N."/>
            <person name="Chertkov O."/>
            <person name="Detter J.C."/>
            <person name="Tapia R."/>
            <person name="Han C."/>
            <person name="Land M."/>
            <person name="Hauser L."/>
            <person name="Markowitz V."/>
            <person name="Cheng J.-F."/>
            <person name="Hugenholtz P."/>
            <person name="Woyke T."/>
            <person name="Wu D."/>
            <person name="Spring S."/>
            <person name="Brambilla E."/>
            <person name="Klenk H.-P."/>
            <person name="Eisen J.A."/>
        </authorList>
    </citation>
    <scope>NUCLEOTIDE SEQUENCE [LARGE SCALE GENOMIC DNA]</scope>
    <source>
        <strain evidence="5 6">DSM 13497</strain>
    </source>
</reference>